<proteinExistence type="predicted"/>
<dbReference type="Proteomes" id="UP000178059">
    <property type="component" value="Unassembled WGS sequence"/>
</dbReference>
<evidence type="ECO:0000313" key="3">
    <source>
        <dbReference type="Proteomes" id="UP000178059"/>
    </source>
</evidence>
<dbReference type="AlphaFoldDB" id="A0A1F6VI14"/>
<name>A0A1F6VI14_9BACT</name>
<evidence type="ECO:0000256" key="1">
    <source>
        <dbReference type="SAM" id="Phobius"/>
    </source>
</evidence>
<feature type="transmembrane region" description="Helical" evidence="1">
    <location>
        <begin position="16"/>
        <end position="36"/>
    </location>
</feature>
<comment type="caution">
    <text evidence="2">The sequence shown here is derived from an EMBL/GenBank/DDBJ whole genome shotgun (WGS) entry which is preliminary data.</text>
</comment>
<dbReference type="STRING" id="1801743.A2824_01340"/>
<organism evidence="2 3">
    <name type="scientific">Candidatus Nomurabacteria bacterium RIFCSPHIGHO2_01_FULL_42_16</name>
    <dbReference type="NCBI Taxonomy" id="1801743"/>
    <lineage>
        <taxon>Bacteria</taxon>
        <taxon>Candidatus Nomuraibacteriota</taxon>
    </lineage>
</organism>
<gene>
    <name evidence="2" type="ORF">A2824_01340</name>
</gene>
<reference evidence="2 3" key="1">
    <citation type="journal article" date="2016" name="Nat. Commun.">
        <title>Thousands of microbial genomes shed light on interconnected biogeochemical processes in an aquifer system.</title>
        <authorList>
            <person name="Anantharaman K."/>
            <person name="Brown C.T."/>
            <person name="Hug L.A."/>
            <person name="Sharon I."/>
            <person name="Castelle C.J."/>
            <person name="Probst A.J."/>
            <person name="Thomas B.C."/>
            <person name="Singh A."/>
            <person name="Wilkins M.J."/>
            <person name="Karaoz U."/>
            <person name="Brodie E.L."/>
            <person name="Williams K.H."/>
            <person name="Hubbard S.S."/>
            <person name="Banfield J.F."/>
        </authorList>
    </citation>
    <scope>NUCLEOTIDE SEQUENCE [LARGE SCALE GENOMIC DNA]</scope>
</reference>
<keyword evidence="1" id="KW-0812">Transmembrane</keyword>
<keyword evidence="1" id="KW-1133">Transmembrane helix</keyword>
<sequence>MQEFDVPENKRDFKKIIWIAGGIAVLAGLTVLFFFLGRGSKETVKVGEISPSDLVAPTAPVEEKPLFSSDVLSWRNYFWPEKINTKYPGDWQLLEIQTGNVITGLKVVPPTGNPADEIFIGGKSATCATALQYAKNYCLKNKIQVPFYTDSQDEEVLAAFDLIFQNTILTEEGK</sequence>
<accession>A0A1F6VI14</accession>
<protein>
    <submittedName>
        <fullName evidence="2">Uncharacterized protein</fullName>
    </submittedName>
</protein>
<evidence type="ECO:0000313" key="2">
    <source>
        <dbReference type="EMBL" id="OGI69206.1"/>
    </source>
</evidence>
<dbReference type="EMBL" id="MFTT01000031">
    <property type="protein sequence ID" value="OGI69206.1"/>
    <property type="molecule type" value="Genomic_DNA"/>
</dbReference>
<keyword evidence="1" id="KW-0472">Membrane</keyword>